<dbReference type="RefSeq" id="WP_336436435.1">
    <property type="nucleotide sequence ID" value="NZ_JBAWKS010000002.1"/>
</dbReference>
<comment type="caution">
    <text evidence="3">The sequence shown here is derived from an EMBL/GenBank/DDBJ whole genome shotgun (WGS) entry which is preliminary data.</text>
</comment>
<keyword evidence="1" id="KW-0175">Coiled coil</keyword>
<dbReference type="Proteomes" id="UP001382455">
    <property type="component" value="Unassembled WGS sequence"/>
</dbReference>
<keyword evidence="2" id="KW-0472">Membrane</keyword>
<reference evidence="3 4" key="1">
    <citation type="submission" date="2023-12" db="EMBL/GenBank/DDBJ databases">
        <title>Friends and Foes: Symbiotic and Algicidal bacterial influence on Karenia brevis blooms.</title>
        <authorList>
            <person name="Fei C."/>
            <person name="Mohamed A.R."/>
            <person name="Booker A."/>
            <person name="Arshad M."/>
            <person name="Klass S."/>
            <person name="Ahn S."/>
            <person name="Gilbert P.M."/>
            <person name="Heil C.A."/>
            <person name="Martinez J.M."/>
            <person name="Amin S.A."/>
        </authorList>
    </citation>
    <scope>NUCLEOTIDE SEQUENCE [LARGE SCALE GENOMIC DNA]</scope>
    <source>
        <strain evidence="3 4">CE15</strain>
    </source>
</reference>
<accession>A0ABU8EWY7</accession>
<protein>
    <submittedName>
        <fullName evidence="3">Uncharacterized protein</fullName>
    </submittedName>
</protein>
<feature type="coiled-coil region" evidence="1">
    <location>
        <begin position="183"/>
        <end position="210"/>
    </location>
</feature>
<evidence type="ECO:0000313" key="4">
    <source>
        <dbReference type="Proteomes" id="UP001382455"/>
    </source>
</evidence>
<keyword evidence="2" id="KW-1133">Transmembrane helix</keyword>
<evidence type="ECO:0000256" key="1">
    <source>
        <dbReference type="SAM" id="Coils"/>
    </source>
</evidence>
<keyword evidence="2" id="KW-0812">Transmembrane</keyword>
<keyword evidence="4" id="KW-1185">Reference proteome</keyword>
<sequence length="211" mass="24814">MEANIETIYAGLAFLGGLLGAYLSSYIKEKGKNVATKEDVAKITKEIESVKYEYTKETESLRSNLSNQIKVSGFRYEKEYEILLELTSKLVEVRDAALSMRPEMDYIDPKKDTEEITEERLNRFHKSHYELYISREKTKPFYSQEIYTAILEVEKAARFESIQYRYRDPYEDHKSLSYWDQAAKNQKEIAESATSALEAIRNRVEKWERIQ</sequence>
<evidence type="ECO:0000313" key="3">
    <source>
        <dbReference type="EMBL" id="MEI4551463.1"/>
    </source>
</evidence>
<organism evidence="3 4">
    <name type="scientific">Pseudoalteromonas spongiae</name>
    <dbReference type="NCBI Taxonomy" id="298657"/>
    <lineage>
        <taxon>Bacteria</taxon>
        <taxon>Pseudomonadati</taxon>
        <taxon>Pseudomonadota</taxon>
        <taxon>Gammaproteobacteria</taxon>
        <taxon>Alteromonadales</taxon>
        <taxon>Pseudoalteromonadaceae</taxon>
        <taxon>Pseudoalteromonas</taxon>
    </lineage>
</organism>
<gene>
    <name evidence="3" type="ORF">WAE96_17435</name>
</gene>
<name>A0ABU8EWY7_9GAMM</name>
<evidence type="ECO:0000256" key="2">
    <source>
        <dbReference type="SAM" id="Phobius"/>
    </source>
</evidence>
<feature type="transmembrane region" description="Helical" evidence="2">
    <location>
        <begin position="6"/>
        <end position="27"/>
    </location>
</feature>
<dbReference type="EMBL" id="JBAWKS010000002">
    <property type="protein sequence ID" value="MEI4551463.1"/>
    <property type="molecule type" value="Genomic_DNA"/>
</dbReference>
<proteinExistence type="predicted"/>